<sequence>MLKLAHVQNLFPTPLVTFLVDDAEALNRDLLKEIETRRASEQGAVRSNRQGWHSDYDLFRRKEKAQAKLAGIIREAVEQATLKLAPNADLSKLQIECEGWINVNPTGAYNTPHDHPGHLWSGTYYVVTPEGAGNDASGKIEFIDTRPSLADNLVKAPFTSGRSSLKPKPGMLLMFPANVLHWVHPNAAEDDRVTVAFNARFSPRAGAARRR</sequence>
<dbReference type="InterPro" id="IPR012668">
    <property type="entry name" value="CHP02466"/>
</dbReference>
<dbReference type="RefSeq" id="WP_249846847.1">
    <property type="nucleotide sequence ID" value="NZ_JAMGBD010000001.1"/>
</dbReference>
<keyword evidence="2" id="KW-1185">Reference proteome</keyword>
<organism evidence="1 2">
    <name type="scientific">Sphingomonas alba</name>
    <dbReference type="NCBI Taxonomy" id="2908208"/>
    <lineage>
        <taxon>Bacteria</taxon>
        <taxon>Pseudomonadati</taxon>
        <taxon>Pseudomonadota</taxon>
        <taxon>Alphaproteobacteria</taxon>
        <taxon>Sphingomonadales</taxon>
        <taxon>Sphingomonadaceae</taxon>
        <taxon>Sphingomonas</taxon>
    </lineage>
</organism>
<protein>
    <submittedName>
        <fullName evidence="1">TIGR02466 family protein</fullName>
    </submittedName>
</protein>
<accession>A0ABT0RJV8</accession>
<dbReference type="SUPFAM" id="SSF51197">
    <property type="entry name" value="Clavaminate synthase-like"/>
    <property type="match status" value="1"/>
</dbReference>
<dbReference type="EMBL" id="JAMGBD010000001">
    <property type="protein sequence ID" value="MCL6682906.1"/>
    <property type="molecule type" value="Genomic_DNA"/>
</dbReference>
<evidence type="ECO:0000313" key="2">
    <source>
        <dbReference type="Proteomes" id="UP001165363"/>
    </source>
</evidence>
<gene>
    <name evidence="1" type="ORF">LZ536_03185</name>
</gene>
<name>A0ABT0RJV8_9SPHN</name>
<dbReference type="Proteomes" id="UP001165363">
    <property type="component" value="Unassembled WGS sequence"/>
</dbReference>
<dbReference type="Pfam" id="PF13759">
    <property type="entry name" value="2OG-FeII_Oxy_5"/>
    <property type="match status" value="1"/>
</dbReference>
<dbReference type="NCBIfam" id="TIGR02466">
    <property type="entry name" value="TIGR02466 family protein"/>
    <property type="match status" value="1"/>
</dbReference>
<dbReference type="Gene3D" id="2.60.120.620">
    <property type="entry name" value="q2cbj1_9rhob like domain"/>
    <property type="match status" value="1"/>
</dbReference>
<proteinExistence type="predicted"/>
<comment type="caution">
    <text evidence="1">The sequence shown here is derived from an EMBL/GenBank/DDBJ whole genome shotgun (WGS) entry which is preliminary data.</text>
</comment>
<evidence type="ECO:0000313" key="1">
    <source>
        <dbReference type="EMBL" id="MCL6682906.1"/>
    </source>
</evidence>
<reference evidence="1" key="1">
    <citation type="submission" date="2022-05" db="EMBL/GenBank/DDBJ databases">
        <authorList>
            <person name="Jo J.-H."/>
            <person name="Im W.-T."/>
        </authorList>
    </citation>
    <scope>NUCLEOTIDE SEQUENCE</scope>
    <source>
        <strain evidence="1">SE158</strain>
    </source>
</reference>